<organism evidence="2 3">
    <name type="scientific">Elysia crispata</name>
    <name type="common">lettuce slug</name>
    <dbReference type="NCBI Taxonomy" id="231223"/>
    <lineage>
        <taxon>Eukaryota</taxon>
        <taxon>Metazoa</taxon>
        <taxon>Spiralia</taxon>
        <taxon>Lophotrochozoa</taxon>
        <taxon>Mollusca</taxon>
        <taxon>Gastropoda</taxon>
        <taxon>Heterobranchia</taxon>
        <taxon>Euthyneura</taxon>
        <taxon>Panpulmonata</taxon>
        <taxon>Sacoglossa</taxon>
        <taxon>Placobranchoidea</taxon>
        <taxon>Plakobranchidae</taxon>
        <taxon>Elysia</taxon>
    </lineage>
</organism>
<protein>
    <submittedName>
        <fullName evidence="2">Uncharacterized protein</fullName>
    </submittedName>
</protein>
<feature type="region of interest" description="Disordered" evidence="1">
    <location>
        <begin position="45"/>
        <end position="76"/>
    </location>
</feature>
<dbReference type="Proteomes" id="UP001283361">
    <property type="component" value="Unassembled WGS sequence"/>
</dbReference>
<name>A0AAE0Z8K2_9GAST</name>
<dbReference type="EMBL" id="JAWDGP010004484">
    <property type="protein sequence ID" value="KAK3763917.1"/>
    <property type="molecule type" value="Genomic_DNA"/>
</dbReference>
<dbReference type="AlphaFoldDB" id="A0AAE0Z8K2"/>
<sequence>MRQWQKSDKKRKFPRCKVESGREQGMETWPGVGIHVTPGLDCDVSKTSSGKLGGRATHVSPRMHSRTHTLYQFPRV</sequence>
<feature type="compositionally biased region" description="Basic and acidic residues" evidence="1">
    <location>
        <begin position="16"/>
        <end position="25"/>
    </location>
</feature>
<evidence type="ECO:0000256" key="1">
    <source>
        <dbReference type="SAM" id="MobiDB-lite"/>
    </source>
</evidence>
<reference evidence="2" key="1">
    <citation type="journal article" date="2023" name="G3 (Bethesda)">
        <title>A reference genome for the long-term kleptoplast-retaining sea slug Elysia crispata morphotype clarki.</title>
        <authorList>
            <person name="Eastman K.E."/>
            <person name="Pendleton A.L."/>
            <person name="Shaikh M.A."/>
            <person name="Suttiyut T."/>
            <person name="Ogas R."/>
            <person name="Tomko P."/>
            <person name="Gavelis G."/>
            <person name="Widhalm J.R."/>
            <person name="Wisecaver J.H."/>
        </authorList>
    </citation>
    <scope>NUCLEOTIDE SEQUENCE</scope>
    <source>
        <strain evidence="2">ECLA1</strain>
    </source>
</reference>
<comment type="caution">
    <text evidence="2">The sequence shown here is derived from an EMBL/GenBank/DDBJ whole genome shotgun (WGS) entry which is preliminary data.</text>
</comment>
<keyword evidence="3" id="KW-1185">Reference proteome</keyword>
<accession>A0AAE0Z8K2</accession>
<evidence type="ECO:0000313" key="3">
    <source>
        <dbReference type="Proteomes" id="UP001283361"/>
    </source>
</evidence>
<proteinExistence type="predicted"/>
<feature type="region of interest" description="Disordered" evidence="1">
    <location>
        <begin position="1"/>
        <end position="32"/>
    </location>
</feature>
<evidence type="ECO:0000313" key="2">
    <source>
        <dbReference type="EMBL" id="KAK3763917.1"/>
    </source>
</evidence>
<gene>
    <name evidence="2" type="ORF">RRG08_050565</name>
</gene>